<evidence type="ECO:0000256" key="1">
    <source>
        <dbReference type="ARBA" id="ARBA00004141"/>
    </source>
</evidence>
<dbReference type="GO" id="GO:0016020">
    <property type="term" value="C:membrane"/>
    <property type="evidence" value="ECO:0007669"/>
    <property type="project" value="UniProtKB-SubCell"/>
</dbReference>
<dbReference type="AlphaFoldDB" id="A0A9E5JYN1"/>
<evidence type="ECO:0000259" key="7">
    <source>
        <dbReference type="Pfam" id="PF01957"/>
    </source>
</evidence>
<dbReference type="InterPro" id="IPR056738">
    <property type="entry name" value="NfeD1b_N"/>
</dbReference>
<evidence type="ECO:0000259" key="9">
    <source>
        <dbReference type="Pfam" id="PF25145"/>
    </source>
</evidence>
<dbReference type="Pfam" id="PF24961">
    <property type="entry name" value="NfeD_membrane"/>
    <property type="match status" value="1"/>
</dbReference>
<feature type="domain" description="NfeD1b N-terminal" evidence="9">
    <location>
        <begin position="30"/>
        <end position="130"/>
    </location>
</feature>
<dbReference type="InterPro" id="IPR012340">
    <property type="entry name" value="NA-bd_OB-fold"/>
</dbReference>
<dbReference type="PANTHER" id="PTHR33507">
    <property type="entry name" value="INNER MEMBRANE PROTEIN YBBJ"/>
    <property type="match status" value="1"/>
</dbReference>
<feature type="transmembrane region" description="Helical" evidence="6">
    <location>
        <begin position="367"/>
        <end position="386"/>
    </location>
</feature>
<proteinExistence type="predicted"/>
<feature type="domain" description="NfeD-like C-terminal" evidence="7">
    <location>
        <begin position="433"/>
        <end position="485"/>
    </location>
</feature>
<organism evidence="10 11">
    <name type="scientific">Pseudomaricurvus hydrocarbonicus</name>
    <dbReference type="NCBI Taxonomy" id="1470433"/>
    <lineage>
        <taxon>Bacteria</taxon>
        <taxon>Pseudomonadati</taxon>
        <taxon>Pseudomonadota</taxon>
        <taxon>Gammaproteobacteria</taxon>
        <taxon>Cellvibrionales</taxon>
        <taxon>Cellvibrionaceae</taxon>
        <taxon>Pseudomaricurvus</taxon>
    </lineage>
</organism>
<dbReference type="InterPro" id="IPR056739">
    <property type="entry name" value="NfeD_membrane"/>
</dbReference>
<comment type="subcellular location">
    <subcellularLocation>
        <location evidence="1">Membrane</location>
        <topology evidence="1">Multi-pass membrane protein</topology>
    </subcellularLocation>
</comment>
<feature type="region of interest" description="Disordered" evidence="5">
    <location>
        <begin position="128"/>
        <end position="196"/>
    </location>
</feature>
<dbReference type="SUPFAM" id="SSF141322">
    <property type="entry name" value="NfeD domain-like"/>
    <property type="match status" value="1"/>
</dbReference>
<evidence type="ECO:0000256" key="5">
    <source>
        <dbReference type="SAM" id="MobiDB-lite"/>
    </source>
</evidence>
<dbReference type="InterPro" id="IPR029045">
    <property type="entry name" value="ClpP/crotonase-like_dom_sf"/>
</dbReference>
<name>A0A9E5JYN1_9GAMM</name>
<gene>
    <name evidence="10" type="ORF">G8770_03335</name>
</gene>
<dbReference type="InterPro" id="IPR052165">
    <property type="entry name" value="Membrane_assoc_protease"/>
</dbReference>
<evidence type="ECO:0000313" key="11">
    <source>
        <dbReference type="Proteomes" id="UP000787472"/>
    </source>
</evidence>
<dbReference type="Pfam" id="PF25145">
    <property type="entry name" value="NfeD1b_N"/>
    <property type="match status" value="1"/>
</dbReference>
<evidence type="ECO:0000259" key="8">
    <source>
        <dbReference type="Pfam" id="PF24961"/>
    </source>
</evidence>
<keyword evidence="4 6" id="KW-0472">Membrane</keyword>
<feature type="compositionally biased region" description="Pro residues" evidence="5">
    <location>
        <begin position="151"/>
        <end position="161"/>
    </location>
</feature>
<feature type="domain" description="NfeD integral membrane" evidence="8">
    <location>
        <begin position="298"/>
        <end position="414"/>
    </location>
</feature>
<comment type="caution">
    <text evidence="10">The sequence shown here is derived from an EMBL/GenBank/DDBJ whole genome shotgun (WGS) entry which is preliminary data.</text>
</comment>
<evidence type="ECO:0000313" key="10">
    <source>
        <dbReference type="EMBL" id="NHO64577.1"/>
    </source>
</evidence>
<feature type="transmembrane region" description="Helical" evidence="6">
    <location>
        <begin position="289"/>
        <end position="312"/>
    </location>
</feature>
<dbReference type="PANTHER" id="PTHR33507:SF4">
    <property type="entry name" value="NODULATION COMPETITIVENESS PROTEIN NFED"/>
    <property type="match status" value="1"/>
</dbReference>
<accession>A0A9E5JYN1</accession>
<evidence type="ECO:0000256" key="3">
    <source>
        <dbReference type="ARBA" id="ARBA00022989"/>
    </source>
</evidence>
<evidence type="ECO:0000256" key="6">
    <source>
        <dbReference type="SAM" id="Phobius"/>
    </source>
</evidence>
<dbReference type="RefSeq" id="WP_167181751.1">
    <property type="nucleotide sequence ID" value="NZ_JAAONZ010000002.1"/>
</dbReference>
<feature type="transmembrane region" description="Helical" evidence="6">
    <location>
        <begin position="392"/>
        <end position="419"/>
    </location>
</feature>
<evidence type="ECO:0000256" key="2">
    <source>
        <dbReference type="ARBA" id="ARBA00022692"/>
    </source>
</evidence>
<dbReference type="Gene3D" id="2.40.50.140">
    <property type="entry name" value="Nucleic acid-binding proteins"/>
    <property type="match status" value="1"/>
</dbReference>
<sequence length="493" mass="51981">MKSLTGLLQPGLIVLLLWCWIPAANAEGDVWLVDIQDAIGPATADHMVRGLEQAQQANAAMVILLIDTPGGLDVAMRGMIKAILAAEIPVVGYVTPQGARAASAGTYILYASHVAAMSPATNLGAATPVQMGAPSLPGQADKDPDQTSNPSPNPSQKPSPKPSSEGSDTSEGTDEGADTQASPAKARTPVPQPGSAMERKIINDAVAYIQGLATLRGRNAEWAERAVREGVSLPAEQALEMGVVDLVATSVEDLLEQLDGRQISLQGADYTFATQEIAIHYHPVDWRSAFLSVITNPNVAYMLMLIGVYGLIFEFSNPGVGLPGVLGAVCLLLAMYAFQVLPVSYAGLGLIFLGIGLMTAEAFAPSFGILGVGGIIAFVMGSIILMDTRLPGYQIAMPLIVGFAAFSACVLIFALGLVLRARRQKVVTGLSHMLGAQAEVEALHGDTAMVRLDGELWQVRSDEPLQVNDKVTVKDVDGVFLQVQKTLEHQAHS</sequence>
<dbReference type="InterPro" id="IPR002810">
    <property type="entry name" value="NfeD-like_C"/>
</dbReference>
<keyword evidence="3 6" id="KW-1133">Transmembrane helix</keyword>
<dbReference type="CDD" id="cd07020">
    <property type="entry name" value="Clp_protease_NfeD_1"/>
    <property type="match status" value="1"/>
</dbReference>
<dbReference type="SUPFAM" id="SSF52096">
    <property type="entry name" value="ClpP/crotonase"/>
    <property type="match status" value="1"/>
</dbReference>
<dbReference type="Gene3D" id="3.90.226.10">
    <property type="entry name" value="2-enoyl-CoA Hydratase, Chain A, domain 1"/>
    <property type="match status" value="1"/>
</dbReference>
<evidence type="ECO:0000256" key="4">
    <source>
        <dbReference type="ARBA" id="ARBA00023136"/>
    </source>
</evidence>
<reference evidence="10" key="1">
    <citation type="submission" date="2020-03" db="EMBL/GenBank/DDBJ databases">
        <authorList>
            <person name="Guo F."/>
        </authorList>
    </citation>
    <scope>NUCLEOTIDE SEQUENCE</scope>
    <source>
        <strain evidence="10">JCM 30134</strain>
    </source>
</reference>
<dbReference type="Proteomes" id="UP000787472">
    <property type="component" value="Unassembled WGS sequence"/>
</dbReference>
<dbReference type="Pfam" id="PF01957">
    <property type="entry name" value="NfeD"/>
    <property type="match status" value="1"/>
</dbReference>
<keyword evidence="2 6" id="KW-0812">Transmembrane</keyword>
<dbReference type="EMBL" id="JAAONZ010000002">
    <property type="protein sequence ID" value="NHO64577.1"/>
    <property type="molecule type" value="Genomic_DNA"/>
</dbReference>
<keyword evidence="11" id="KW-1185">Reference proteome</keyword>
<feature type="transmembrane region" description="Helical" evidence="6">
    <location>
        <begin position="343"/>
        <end position="360"/>
    </location>
</feature>
<protein>
    <submittedName>
        <fullName evidence="10">Nodulation protein NfeD</fullName>
    </submittedName>
</protein>